<evidence type="ECO:0000313" key="5">
    <source>
        <dbReference type="EMBL" id="SUZ52425.1"/>
    </source>
</evidence>
<dbReference type="InterPro" id="IPR013328">
    <property type="entry name" value="6PGD_dom2"/>
</dbReference>
<dbReference type="SUPFAM" id="SSF48179">
    <property type="entry name" value="6-phosphogluconate dehydrogenase C-terminal domain-like"/>
    <property type="match status" value="1"/>
</dbReference>
<evidence type="ECO:0008006" key="6">
    <source>
        <dbReference type="Google" id="ProtNLM"/>
    </source>
</evidence>
<dbReference type="SUPFAM" id="SSF51735">
    <property type="entry name" value="NAD(P)-binding Rossmann-fold domains"/>
    <property type="match status" value="1"/>
</dbReference>
<organism evidence="5">
    <name type="scientific">marine metagenome</name>
    <dbReference type="NCBI Taxonomy" id="408172"/>
    <lineage>
        <taxon>unclassified sequences</taxon>
        <taxon>metagenomes</taxon>
        <taxon>ecological metagenomes</taxon>
    </lineage>
</organism>
<dbReference type="InterPro" id="IPR036291">
    <property type="entry name" value="NAD(P)-bd_dom_sf"/>
</dbReference>
<dbReference type="Gene3D" id="1.10.1040.10">
    <property type="entry name" value="N-(1-d-carboxylethyl)-l-norvaline Dehydrogenase, domain 2"/>
    <property type="match status" value="1"/>
</dbReference>
<dbReference type="InterPro" id="IPR006176">
    <property type="entry name" value="3-OHacyl-CoA_DH_NAD-bd"/>
</dbReference>
<dbReference type="PIRSF" id="PIRSF000105">
    <property type="entry name" value="HCDH"/>
    <property type="match status" value="1"/>
</dbReference>
<evidence type="ECO:0000256" key="1">
    <source>
        <dbReference type="ARBA" id="ARBA00009463"/>
    </source>
</evidence>
<evidence type="ECO:0000256" key="2">
    <source>
        <dbReference type="ARBA" id="ARBA00023002"/>
    </source>
</evidence>
<dbReference type="InterPro" id="IPR022694">
    <property type="entry name" value="3-OHacyl-CoA_DH"/>
</dbReference>
<gene>
    <name evidence="5" type="ORF">METZ01_LOCUS5279</name>
</gene>
<dbReference type="PROSITE" id="PS00067">
    <property type="entry name" value="3HCDH"/>
    <property type="match status" value="1"/>
</dbReference>
<dbReference type="EMBL" id="UINC01000273">
    <property type="protein sequence ID" value="SUZ52425.1"/>
    <property type="molecule type" value="Genomic_DNA"/>
</dbReference>
<comment type="similarity">
    <text evidence="1">Belongs to the 3-hydroxyacyl-CoA dehydrogenase family.</text>
</comment>
<dbReference type="Pfam" id="PF00725">
    <property type="entry name" value="3HCDH"/>
    <property type="match status" value="1"/>
</dbReference>
<dbReference type="AlphaFoldDB" id="A0A381NCY7"/>
<dbReference type="Gene3D" id="3.40.50.720">
    <property type="entry name" value="NAD(P)-binding Rossmann-like Domain"/>
    <property type="match status" value="1"/>
</dbReference>
<dbReference type="GO" id="GO:0070403">
    <property type="term" value="F:NAD+ binding"/>
    <property type="evidence" value="ECO:0007669"/>
    <property type="project" value="InterPro"/>
</dbReference>
<accession>A0A381NCY7</accession>
<dbReference type="InterPro" id="IPR006180">
    <property type="entry name" value="3-OHacyl-CoA_DH_CS"/>
</dbReference>
<dbReference type="PANTHER" id="PTHR48075:SF5">
    <property type="entry name" value="3-HYDROXYBUTYRYL-COA DEHYDROGENASE"/>
    <property type="match status" value="1"/>
</dbReference>
<name>A0A381NCY7_9ZZZZ</name>
<feature type="domain" description="3-hydroxyacyl-CoA dehydrogenase C-terminal" evidence="3">
    <location>
        <begin position="181"/>
        <end position="279"/>
    </location>
</feature>
<sequence>MIRVSVVGLGTMGPGIAATLARGGMSVSAYDIDPAAVDRGSDGIEIANKILDALGKVDGSQGDIELTSDLAACVTDSDLVIETIPEDINLKLNLFRQLESLVSKECVLASDSSGIPVSKLQEGSVNPERFVGMHWSNPPHIIPMIEVIAGSQTSQKVVDWMVASIRGLDLIPVVVKKDIPGFVENRVLYALLRECIDLVEQEVIDPVDLDTCVSWGIGYKLAVIGPMALLDMAGLDIYQAVGSYLNQELCGRTDVSDLIKKATGSGNLGMKTGQGIFKYSAEDIGKLRKQRGESLVAVRKALDSVVVPSSND</sequence>
<reference evidence="5" key="1">
    <citation type="submission" date="2018-05" db="EMBL/GenBank/DDBJ databases">
        <authorList>
            <person name="Lanie J.A."/>
            <person name="Ng W.-L."/>
            <person name="Kazmierczak K.M."/>
            <person name="Andrzejewski T.M."/>
            <person name="Davidsen T.M."/>
            <person name="Wayne K.J."/>
            <person name="Tettelin H."/>
            <person name="Glass J.I."/>
            <person name="Rusch D."/>
            <person name="Podicherti R."/>
            <person name="Tsui H.-C.T."/>
            <person name="Winkler M.E."/>
        </authorList>
    </citation>
    <scope>NUCLEOTIDE SEQUENCE</scope>
</reference>
<dbReference type="InterPro" id="IPR008927">
    <property type="entry name" value="6-PGluconate_DH-like_C_sf"/>
</dbReference>
<dbReference type="GO" id="GO:0006631">
    <property type="term" value="P:fatty acid metabolic process"/>
    <property type="evidence" value="ECO:0007669"/>
    <property type="project" value="InterPro"/>
</dbReference>
<proteinExistence type="inferred from homology"/>
<dbReference type="InterPro" id="IPR006108">
    <property type="entry name" value="3HC_DH_C"/>
</dbReference>
<dbReference type="Pfam" id="PF02737">
    <property type="entry name" value="3HCDH_N"/>
    <property type="match status" value="1"/>
</dbReference>
<evidence type="ECO:0000259" key="4">
    <source>
        <dbReference type="Pfam" id="PF02737"/>
    </source>
</evidence>
<dbReference type="GO" id="GO:0016616">
    <property type="term" value="F:oxidoreductase activity, acting on the CH-OH group of donors, NAD or NADP as acceptor"/>
    <property type="evidence" value="ECO:0007669"/>
    <property type="project" value="InterPro"/>
</dbReference>
<dbReference type="PANTHER" id="PTHR48075">
    <property type="entry name" value="3-HYDROXYACYL-COA DEHYDROGENASE FAMILY PROTEIN"/>
    <property type="match status" value="1"/>
</dbReference>
<evidence type="ECO:0000259" key="3">
    <source>
        <dbReference type="Pfam" id="PF00725"/>
    </source>
</evidence>
<protein>
    <recommendedName>
        <fullName evidence="6">3-hydroxyacyl-CoA dehydrogenase NAD binding domain-containing protein</fullName>
    </recommendedName>
</protein>
<feature type="domain" description="3-hydroxyacyl-CoA dehydrogenase NAD binding" evidence="4">
    <location>
        <begin position="4"/>
        <end position="178"/>
    </location>
</feature>
<keyword evidence="2" id="KW-0560">Oxidoreductase</keyword>